<feature type="region of interest" description="Disordered" evidence="1">
    <location>
        <begin position="1"/>
        <end position="84"/>
    </location>
</feature>
<reference evidence="2" key="1">
    <citation type="journal article" date="2013" name="Genetics">
        <title>The draft genome and transcriptome of Panagrellus redivivus are shaped by the harsh demands of a free-living lifestyle.</title>
        <authorList>
            <person name="Srinivasan J."/>
            <person name="Dillman A.R."/>
            <person name="Macchietto M.G."/>
            <person name="Heikkinen L."/>
            <person name="Lakso M."/>
            <person name="Fracchia K.M."/>
            <person name="Antoshechkin I."/>
            <person name="Mortazavi A."/>
            <person name="Wong G."/>
            <person name="Sternberg P.W."/>
        </authorList>
    </citation>
    <scope>NUCLEOTIDE SEQUENCE [LARGE SCALE GENOMIC DNA]</scope>
    <source>
        <strain evidence="2">MT8872</strain>
    </source>
</reference>
<dbReference type="AlphaFoldDB" id="A0A7E4V5N2"/>
<proteinExistence type="predicted"/>
<accession>A0A7E4V5N2</accession>
<name>A0A7E4V5N2_PANRE</name>
<feature type="compositionally biased region" description="Basic and acidic residues" evidence="1">
    <location>
        <begin position="67"/>
        <end position="84"/>
    </location>
</feature>
<sequence>MSDPNDDYLVPSSSGTMQSSMLMETEHIPPSPDKRNARHRLGDLLSGIRTGDINTFNNDDDENDDPDASRDSIRPPPVRERYPRERSSIITFELRSKPFQLRENLQEEGMYHLLRSWMHGRVNDEDPAEPEDTFATSPESQPNAPGSAVEESLDLMATKEIRRMPDPTLGEFEVPKMAIYSQLENERLGVGANVNDLRQEHLAGWRTARQQHQEYMAIREEKFAPSLQLLKTVHNITQETIQ</sequence>
<feature type="compositionally biased region" description="Basic and acidic residues" evidence="1">
    <location>
        <begin position="24"/>
        <end position="35"/>
    </location>
</feature>
<feature type="compositionally biased region" description="Polar residues" evidence="1">
    <location>
        <begin position="134"/>
        <end position="144"/>
    </location>
</feature>
<dbReference type="PANTHER" id="PTHR31336">
    <property type="entry name" value="LIN37 HOMOLOG"/>
    <property type="match status" value="1"/>
</dbReference>
<dbReference type="InterPro" id="IPR028226">
    <property type="entry name" value="LIN37"/>
</dbReference>
<feature type="region of interest" description="Disordered" evidence="1">
    <location>
        <begin position="122"/>
        <end position="149"/>
    </location>
</feature>
<evidence type="ECO:0000256" key="1">
    <source>
        <dbReference type="SAM" id="MobiDB-lite"/>
    </source>
</evidence>
<reference evidence="3" key="2">
    <citation type="submission" date="2020-10" db="UniProtKB">
        <authorList>
            <consortium name="WormBaseParasite"/>
        </authorList>
    </citation>
    <scope>IDENTIFICATION</scope>
</reference>
<dbReference type="GO" id="GO:0031523">
    <property type="term" value="C:Myb complex"/>
    <property type="evidence" value="ECO:0007669"/>
    <property type="project" value="TreeGrafter"/>
</dbReference>
<evidence type="ECO:0000313" key="3">
    <source>
        <dbReference type="WBParaSite" id="Pan_g16810.t1"/>
    </source>
</evidence>
<dbReference type="WBParaSite" id="Pan_g16810.t1">
    <property type="protein sequence ID" value="Pan_g16810.t1"/>
    <property type="gene ID" value="Pan_g16810"/>
</dbReference>
<dbReference type="Pfam" id="PF15306">
    <property type="entry name" value="LIN37"/>
    <property type="match status" value="1"/>
</dbReference>
<dbReference type="GO" id="GO:0000122">
    <property type="term" value="P:negative regulation of transcription by RNA polymerase II"/>
    <property type="evidence" value="ECO:0007669"/>
    <property type="project" value="TreeGrafter"/>
</dbReference>
<dbReference type="GO" id="GO:0017053">
    <property type="term" value="C:transcription repressor complex"/>
    <property type="evidence" value="ECO:0007669"/>
    <property type="project" value="InterPro"/>
</dbReference>
<dbReference type="PANTHER" id="PTHR31336:SF3">
    <property type="entry name" value="PROTEIN LIN-37 HOMOLOG"/>
    <property type="match status" value="1"/>
</dbReference>
<organism evidence="2 3">
    <name type="scientific">Panagrellus redivivus</name>
    <name type="common">Microworm</name>
    <dbReference type="NCBI Taxonomy" id="6233"/>
    <lineage>
        <taxon>Eukaryota</taxon>
        <taxon>Metazoa</taxon>
        <taxon>Ecdysozoa</taxon>
        <taxon>Nematoda</taxon>
        <taxon>Chromadorea</taxon>
        <taxon>Rhabditida</taxon>
        <taxon>Tylenchina</taxon>
        <taxon>Panagrolaimomorpha</taxon>
        <taxon>Panagrolaimoidea</taxon>
        <taxon>Panagrolaimidae</taxon>
        <taxon>Panagrellus</taxon>
    </lineage>
</organism>
<evidence type="ECO:0000313" key="2">
    <source>
        <dbReference type="Proteomes" id="UP000492821"/>
    </source>
</evidence>
<protein>
    <submittedName>
        <fullName evidence="3">Similar to</fullName>
    </submittedName>
</protein>
<dbReference type="Proteomes" id="UP000492821">
    <property type="component" value="Unassembled WGS sequence"/>
</dbReference>
<feature type="compositionally biased region" description="Polar residues" evidence="1">
    <location>
        <begin position="11"/>
        <end position="22"/>
    </location>
</feature>
<keyword evidence="2" id="KW-1185">Reference proteome</keyword>